<reference evidence="4" key="1">
    <citation type="submission" date="2016-03" db="EMBL/GenBank/DDBJ databases">
        <title>Complete genome sequence of Solimmundus cernigliae, representing a novel lineage of polycyclic aromatic hydrocarbon degraders within the Gammaproteobacteria.</title>
        <authorList>
            <person name="Singleton D.R."/>
            <person name="Dickey A.N."/>
            <person name="Scholl E.H."/>
            <person name="Wright F.A."/>
            <person name="Aitken M.D."/>
        </authorList>
    </citation>
    <scope>NUCLEOTIDE SEQUENCE [LARGE SCALE GENOMIC DNA]</scope>
    <source>
        <strain evidence="4">TR3.2</strain>
    </source>
</reference>
<keyword evidence="4" id="KW-1185">Reference proteome</keyword>
<dbReference type="Pfam" id="PF13439">
    <property type="entry name" value="Glyco_transf_4"/>
    <property type="match status" value="1"/>
</dbReference>
<sequence length="371" mass="39456">MKIFHVETGCHLYGGALQVQYLMQGLAGLGHRNVLLCDRRSPLAQAAQGVAKVYACDTRGDLDLPLVGRLWRLLRRERPDLLHLHSRRGADLLGGIAGRLAGLPVLLTRRVDNREPRALVPPKYALFDHVVAISQGIAAVLRADGVSAAKISCVPSAVDTDVYRPQRDRAWLAAETGIAPQQPVIGMVAQLIPRKGHRYLLAALPALLARHPAAQVLLLGRGPLQAQLQADIAAQGLAERVRMLGFRDDLPRLLPCLDLLVHPAEREGLGVSLLQAAACGVPIVASDAGGMPEVVQENGHLVPPGDVAALAAAMACVLDQPAQAARMGELGRALVQRRFSVAAMVAGNLAVYRKLLGGHAAVSQPELATVE</sequence>
<gene>
    <name evidence="3" type="ORF">PG2T_04090</name>
</gene>
<dbReference type="SUPFAM" id="SSF53756">
    <property type="entry name" value="UDP-Glycosyltransferase/glycogen phosphorylase"/>
    <property type="match status" value="1"/>
</dbReference>
<protein>
    <submittedName>
        <fullName evidence="3">Glycosyl transferase</fullName>
    </submittedName>
</protein>
<proteinExistence type="predicted"/>
<dbReference type="FunCoup" id="A0A1B1YRQ3">
    <property type="interactions" value="251"/>
</dbReference>
<dbReference type="InterPro" id="IPR001296">
    <property type="entry name" value="Glyco_trans_1"/>
</dbReference>
<evidence type="ECO:0000259" key="1">
    <source>
        <dbReference type="Pfam" id="PF00534"/>
    </source>
</evidence>
<keyword evidence="3" id="KW-0808">Transferase</keyword>
<dbReference type="InParanoid" id="A0A1B1YRQ3"/>
<dbReference type="AlphaFoldDB" id="A0A1B1YRQ3"/>
<name>A0A1B1YRQ3_9GAMM</name>
<dbReference type="OrthoDB" id="9805661at2"/>
<dbReference type="PANTHER" id="PTHR12526:SF636">
    <property type="entry name" value="BLL3647 PROTEIN"/>
    <property type="match status" value="1"/>
</dbReference>
<dbReference type="InterPro" id="IPR028098">
    <property type="entry name" value="Glyco_trans_4-like_N"/>
</dbReference>
<organism evidence="3 4">
    <name type="scientific">Immundisolibacter cernigliae</name>
    <dbReference type="NCBI Taxonomy" id="1810504"/>
    <lineage>
        <taxon>Bacteria</taxon>
        <taxon>Pseudomonadati</taxon>
        <taxon>Pseudomonadota</taxon>
        <taxon>Gammaproteobacteria</taxon>
        <taxon>Immundisolibacterales</taxon>
        <taxon>Immundisolibacteraceae</taxon>
        <taxon>Immundisolibacter</taxon>
    </lineage>
</organism>
<dbReference type="RefSeq" id="WP_068802946.1">
    <property type="nucleotide sequence ID" value="NZ_CP014671.1"/>
</dbReference>
<dbReference type="Proteomes" id="UP000092952">
    <property type="component" value="Chromosome"/>
</dbReference>
<dbReference type="PANTHER" id="PTHR12526">
    <property type="entry name" value="GLYCOSYLTRANSFERASE"/>
    <property type="match status" value="1"/>
</dbReference>
<evidence type="ECO:0000313" key="4">
    <source>
        <dbReference type="Proteomes" id="UP000092952"/>
    </source>
</evidence>
<dbReference type="Gene3D" id="3.40.50.2000">
    <property type="entry name" value="Glycogen Phosphorylase B"/>
    <property type="match status" value="2"/>
</dbReference>
<feature type="domain" description="Glycosyltransferase subfamily 4-like N-terminal" evidence="2">
    <location>
        <begin position="14"/>
        <end position="161"/>
    </location>
</feature>
<dbReference type="Pfam" id="PF00534">
    <property type="entry name" value="Glycos_transf_1"/>
    <property type="match status" value="1"/>
</dbReference>
<evidence type="ECO:0000313" key="3">
    <source>
        <dbReference type="EMBL" id="ANX03451.1"/>
    </source>
</evidence>
<feature type="domain" description="Glycosyl transferase family 1" evidence="1">
    <location>
        <begin position="174"/>
        <end position="332"/>
    </location>
</feature>
<dbReference type="KEGG" id="gbi:PG2T_04090"/>
<dbReference type="GO" id="GO:0016757">
    <property type="term" value="F:glycosyltransferase activity"/>
    <property type="evidence" value="ECO:0007669"/>
    <property type="project" value="TreeGrafter"/>
</dbReference>
<accession>A0A1B1YRQ3</accession>
<dbReference type="EMBL" id="CP014671">
    <property type="protein sequence ID" value="ANX03451.1"/>
    <property type="molecule type" value="Genomic_DNA"/>
</dbReference>
<dbReference type="STRING" id="1810504.PG2T_04090"/>
<evidence type="ECO:0000259" key="2">
    <source>
        <dbReference type="Pfam" id="PF13439"/>
    </source>
</evidence>